<dbReference type="Pfam" id="PF05794">
    <property type="entry name" value="Tcp11"/>
    <property type="match status" value="1"/>
</dbReference>
<evidence type="ECO:0000313" key="3">
    <source>
        <dbReference type="EMBL" id="KAL1873082.1"/>
    </source>
</evidence>
<accession>A0ABR3XBL8</accession>
<sequence>MSQERSGGSVDGQHVSTHTRTKSTENEPLSGASGVETRAPGSPTQGPGSIPNHRREPRRLSTASHDPGVTHSAAAAPTRVTSSSETPDVQPQPLEVPVNKAALSELDAEKFIYNPKLRHDINYDPQLHFRPNADGERGRKKQEKADQFWDTLERQLVEFVSDSAGFKNKYSRNGDWCLPQLLKAVKEIVHMLVPDEDRHCVNDGLDVDLLMQEFYQGAMDMEKLASWLASLLKRHCAPMRDAWVEQMERELVSGSSGHDIAMVVQGLRSLLALLETMKLDVANHQIRCLRPALIEDTVHFERSYFIRRMEQGKIDVQAAEDWFREAREIATRQSRRLALALPLSDETVFFYALCRMVMPSLPVQIGTSNICPETLLFFDEDRIIKLRSEMYDFVCLRICLRQYEVLRGMSRLLQLPGMMSPIIDESQALDSASDEDSGSDACETTYTSYRSGNRSSIFASRCSLHQSGLANRARSSSDSDGVYKSLLSLLRTARPDPRPVHRWRDLAPSMAVQILRSAKVPQRIGHTAGFESRLVEALTDVSSQTFQEVETLVQDRLWTTLQKRVKEFKKLSGVGLFVAATGGEIHIPGRGRAPDRSKIQSRIRLPNGADAANDSPIEDMATRLAHMGILHWRVWGPLIYEDDSTSP</sequence>
<dbReference type="EMBL" id="JAZHXJ010000127">
    <property type="protein sequence ID" value="KAL1873082.1"/>
    <property type="molecule type" value="Genomic_DNA"/>
</dbReference>
<evidence type="ECO:0000256" key="2">
    <source>
        <dbReference type="SAM" id="MobiDB-lite"/>
    </source>
</evidence>
<comment type="caution">
    <text evidence="3">The sequence shown here is derived from an EMBL/GenBank/DDBJ whole genome shotgun (WGS) entry which is preliminary data.</text>
</comment>
<name>A0ABR3XBL8_9PEZI</name>
<evidence type="ECO:0000256" key="1">
    <source>
        <dbReference type="ARBA" id="ARBA00010954"/>
    </source>
</evidence>
<dbReference type="InterPro" id="IPR008862">
    <property type="entry name" value="Tcp11"/>
</dbReference>
<evidence type="ECO:0000313" key="4">
    <source>
        <dbReference type="Proteomes" id="UP001586593"/>
    </source>
</evidence>
<feature type="compositionally biased region" description="Polar residues" evidence="2">
    <location>
        <begin position="79"/>
        <end position="89"/>
    </location>
</feature>
<dbReference type="PANTHER" id="PTHR12832">
    <property type="entry name" value="TESTIS-SPECIFIC PROTEIN PBS13 T-COMPLEX 11"/>
    <property type="match status" value="1"/>
</dbReference>
<dbReference type="PANTHER" id="PTHR12832:SF11">
    <property type="entry name" value="LD23868P"/>
    <property type="match status" value="1"/>
</dbReference>
<reference evidence="3 4" key="1">
    <citation type="journal article" date="2024" name="Commun. Biol.">
        <title>Comparative genomic analysis of thermophilic fungi reveals convergent evolutionary adaptations and gene losses.</title>
        <authorList>
            <person name="Steindorff A.S."/>
            <person name="Aguilar-Pontes M.V."/>
            <person name="Robinson A.J."/>
            <person name="Andreopoulos B."/>
            <person name="LaButti K."/>
            <person name="Kuo A."/>
            <person name="Mondo S."/>
            <person name="Riley R."/>
            <person name="Otillar R."/>
            <person name="Haridas S."/>
            <person name="Lipzen A."/>
            <person name="Grimwood J."/>
            <person name="Schmutz J."/>
            <person name="Clum A."/>
            <person name="Reid I.D."/>
            <person name="Moisan M.C."/>
            <person name="Butler G."/>
            <person name="Nguyen T.T.M."/>
            <person name="Dewar K."/>
            <person name="Conant G."/>
            <person name="Drula E."/>
            <person name="Henrissat B."/>
            <person name="Hansel C."/>
            <person name="Singer S."/>
            <person name="Hutchinson M.I."/>
            <person name="de Vries R.P."/>
            <person name="Natvig D.O."/>
            <person name="Powell A.J."/>
            <person name="Tsang A."/>
            <person name="Grigoriev I.V."/>
        </authorList>
    </citation>
    <scope>NUCLEOTIDE SEQUENCE [LARGE SCALE GENOMIC DNA]</scope>
    <source>
        <strain evidence="3 4">ATCC 24622</strain>
    </source>
</reference>
<dbReference type="Proteomes" id="UP001586593">
    <property type="component" value="Unassembled WGS sequence"/>
</dbReference>
<feature type="compositionally biased region" description="Basic and acidic residues" evidence="2">
    <location>
        <begin position="131"/>
        <end position="145"/>
    </location>
</feature>
<feature type="region of interest" description="Disordered" evidence="2">
    <location>
        <begin position="1"/>
        <end position="94"/>
    </location>
</feature>
<feature type="region of interest" description="Disordered" evidence="2">
    <location>
        <begin position="124"/>
        <end position="145"/>
    </location>
</feature>
<gene>
    <name evidence="3" type="ORF">VTK73DRAFT_1134</name>
</gene>
<organism evidence="3 4">
    <name type="scientific">Phialemonium thermophilum</name>
    <dbReference type="NCBI Taxonomy" id="223376"/>
    <lineage>
        <taxon>Eukaryota</taxon>
        <taxon>Fungi</taxon>
        <taxon>Dikarya</taxon>
        <taxon>Ascomycota</taxon>
        <taxon>Pezizomycotina</taxon>
        <taxon>Sordariomycetes</taxon>
        <taxon>Sordariomycetidae</taxon>
        <taxon>Cephalothecales</taxon>
        <taxon>Cephalothecaceae</taxon>
        <taxon>Phialemonium</taxon>
    </lineage>
</organism>
<keyword evidence="4" id="KW-1185">Reference proteome</keyword>
<proteinExistence type="inferred from homology"/>
<comment type="similarity">
    <text evidence="1">Belongs to the TCP11 family.</text>
</comment>
<protein>
    <submittedName>
        <fullName evidence="3">Uncharacterized protein</fullName>
    </submittedName>
</protein>